<feature type="compositionally biased region" description="Basic and acidic residues" evidence="1">
    <location>
        <begin position="9"/>
        <end position="18"/>
    </location>
</feature>
<reference evidence="2 3" key="1">
    <citation type="submission" date="2020-04" db="EMBL/GenBank/DDBJ databases">
        <authorList>
            <person name="Laetsch R D."/>
            <person name="Stevens L."/>
            <person name="Kumar S."/>
            <person name="Blaxter L. M."/>
        </authorList>
    </citation>
    <scope>NUCLEOTIDE SEQUENCE [LARGE SCALE GENOMIC DNA]</scope>
</reference>
<evidence type="ECO:0000256" key="1">
    <source>
        <dbReference type="SAM" id="MobiDB-lite"/>
    </source>
</evidence>
<dbReference type="EMBL" id="CADEPM010000003">
    <property type="protein sequence ID" value="CAB3401750.1"/>
    <property type="molecule type" value="Genomic_DNA"/>
</dbReference>
<gene>
    <name evidence="2" type="ORF">CBOVIS_LOCUS4452</name>
</gene>
<sequence length="129" mass="14844">MQSKPTQLPEREKRKNDPDDPDHDPLPCIANPRDKSKVLSRPELQETCMIQIYWWILADRMIQKTQIKTENDIEESDQEGNFDPRFPESQEHDAIEPQSGSERPAFGSDWIASVLKQLTRGLENTLGIG</sequence>
<feature type="compositionally biased region" description="Basic and acidic residues" evidence="1">
    <location>
        <begin position="85"/>
        <end position="95"/>
    </location>
</feature>
<proteinExistence type="predicted"/>
<feature type="region of interest" description="Disordered" evidence="1">
    <location>
        <begin position="68"/>
        <end position="106"/>
    </location>
</feature>
<dbReference type="AlphaFoldDB" id="A0A8S1EQF9"/>
<feature type="region of interest" description="Disordered" evidence="1">
    <location>
        <begin position="1"/>
        <end position="37"/>
    </location>
</feature>
<keyword evidence="3" id="KW-1185">Reference proteome</keyword>
<protein>
    <submittedName>
        <fullName evidence="2">Uncharacterized protein</fullName>
    </submittedName>
</protein>
<comment type="caution">
    <text evidence="2">The sequence shown here is derived from an EMBL/GenBank/DDBJ whole genome shotgun (WGS) entry which is preliminary data.</text>
</comment>
<evidence type="ECO:0000313" key="2">
    <source>
        <dbReference type="EMBL" id="CAB3401750.1"/>
    </source>
</evidence>
<evidence type="ECO:0000313" key="3">
    <source>
        <dbReference type="Proteomes" id="UP000494206"/>
    </source>
</evidence>
<dbReference type="Proteomes" id="UP000494206">
    <property type="component" value="Unassembled WGS sequence"/>
</dbReference>
<name>A0A8S1EQF9_9PELO</name>
<accession>A0A8S1EQF9</accession>
<organism evidence="2 3">
    <name type="scientific">Caenorhabditis bovis</name>
    <dbReference type="NCBI Taxonomy" id="2654633"/>
    <lineage>
        <taxon>Eukaryota</taxon>
        <taxon>Metazoa</taxon>
        <taxon>Ecdysozoa</taxon>
        <taxon>Nematoda</taxon>
        <taxon>Chromadorea</taxon>
        <taxon>Rhabditida</taxon>
        <taxon>Rhabditina</taxon>
        <taxon>Rhabditomorpha</taxon>
        <taxon>Rhabditoidea</taxon>
        <taxon>Rhabditidae</taxon>
        <taxon>Peloderinae</taxon>
        <taxon>Caenorhabditis</taxon>
    </lineage>
</organism>